<organism evidence="7 8">
    <name type="scientific">Dyella kyungheensis</name>
    <dbReference type="NCBI Taxonomy" id="1242174"/>
    <lineage>
        <taxon>Bacteria</taxon>
        <taxon>Pseudomonadati</taxon>
        <taxon>Pseudomonadota</taxon>
        <taxon>Gammaproteobacteria</taxon>
        <taxon>Lysobacterales</taxon>
        <taxon>Rhodanobacteraceae</taxon>
        <taxon>Dyella</taxon>
    </lineage>
</organism>
<evidence type="ECO:0000256" key="2">
    <source>
        <dbReference type="ARBA" id="ARBA00023125"/>
    </source>
</evidence>
<dbReference type="PANTHER" id="PTHR44688">
    <property type="entry name" value="DNA-BINDING TRANSCRIPTIONAL ACTIVATOR DEVR_DOSR"/>
    <property type="match status" value="1"/>
</dbReference>
<dbReference type="InterPro" id="IPR036388">
    <property type="entry name" value="WH-like_DNA-bd_sf"/>
</dbReference>
<keyword evidence="2" id="KW-0238">DNA-binding</keyword>
<comment type="caution">
    <text evidence="7">The sequence shown here is derived from an EMBL/GenBank/DDBJ whole genome shotgun (WGS) entry which is preliminary data.</text>
</comment>
<keyword evidence="4" id="KW-0597">Phosphoprotein</keyword>
<sequence>MTRLRPPPLTRAMGAAPTRGVRLTSSIIEAAPGRCAMTDHSSFQTKDLPSFRVLLADADQRVAEEMADMLSPVIGSFEIAHDGITLVKRVLTGAIDLVVSDITLPMLSGFQALQQLREKGSSVPFIALSAHGDPAVTREALLSGCNGYVVKQLVSEELCRAVEAVAHGYQYLSPSALTAIMLAPPPTHRLSRRQGQIINCVADGFRTAEIAASLGISPRTVESHRQALLRLFGVHNSIALIREAEKQGLVRQGMTRRMADVSLDPALS</sequence>
<dbReference type="SMART" id="SM00421">
    <property type="entry name" value="HTH_LUXR"/>
    <property type="match status" value="1"/>
</dbReference>
<dbReference type="SUPFAM" id="SSF46894">
    <property type="entry name" value="C-terminal effector domain of the bipartite response regulators"/>
    <property type="match status" value="1"/>
</dbReference>
<feature type="domain" description="Response regulatory" evidence="6">
    <location>
        <begin position="52"/>
        <end position="166"/>
    </location>
</feature>
<protein>
    <submittedName>
        <fullName evidence="7">Response regulator transcription factor</fullName>
    </submittedName>
</protein>
<dbReference type="Proteomes" id="UP001430065">
    <property type="component" value="Unassembled WGS sequence"/>
</dbReference>
<dbReference type="RefSeq" id="WP_204635815.1">
    <property type="nucleotide sequence ID" value="NZ_JADIKC010000003.1"/>
</dbReference>
<feature type="domain" description="HTH luxR-type" evidence="5">
    <location>
        <begin position="183"/>
        <end position="248"/>
    </location>
</feature>
<keyword evidence="3" id="KW-0804">Transcription</keyword>
<evidence type="ECO:0000313" key="7">
    <source>
        <dbReference type="EMBL" id="MBM7121425.1"/>
    </source>
</evidence>
<dbReference type="InterPro" id="IPR001789">
    <property type="entry name" value="Sig_transdc_resp-reg_receiver"/>
</dbReference>
<evidence type="ECO:0000256" key="4">
    <source>
        <dbReference type="PROSITE-ProRule" id="PRU00169"/>
    </source>
</evidence>
<dbReference type="Pfam" id="PF00072">
    <property type="entry name" value="Response_reg"/>
    <property type="match status" value="1"/>
</dbReference>
<dbReference type="CDD" id="cd00156">
    <property type="entry name" value="REC"/>
    <property type="match status" value="1"/>
</dbReference>
<reference evidence="7 8" key="1">
    <citation type="submission" date="2020-10" db="EMBL/GenBank/DDBJ databases">
        <title>Phylogeny of dyella-like bacteria.</title>
        <authorList>
            <person name="Fu J."/>
        </authorList>
    </citation>
    <scope>NUCLEOTIDE SEQUENCE [LARGE SCALE GENOMIC DNA]</scope>
    <source>
        <strain evidence="7 8">THG-B117</strain>
    </source>
</reference>
<feature type="modified residue" description="4-aspartylphosphate" evidence="4">
    <location>
        <position position="101"/>
    </location>
</feature>
<evidence type="ECO:0000256" key="3">
    <source>
        <dbReference type="ARBA" id="ARBA00023163"/>
    </source>
</evidence>
<dbReference type="PANTHER" id="PTHR44688:SF16">
    <property type="entry name" value="DNA-BINDING TRANSCRIPTIONAL ACTIVATOR DEVR_DOSR"/>
    <property type="match status" value="1"/>
</dbReference>
<dbReference type="EMBL" id="JADIKC010000003">
    <property type="protein sequence ID" value="MBM7121425.1"/>
    <property type="molecule type" value="Genomic_DNA"/>
</dbReference>
<dbReference type="InterPro" id="IPR000792">
    <property type="entry name" value="Tscrpt_reg_LuxR_C"/>
</dbReference>
<dbReference type="PROSITE" id="PS50110">
    <property type="entry name" value="RESPONSE_REGULATORY"/>
    <property type="match status" value="1"/>
</dbReference>
<evidence type="ECO:0000259" key="5">
    <source>
        <dbReference type="PROSITE" id="PS50043"/>
    </source>
</evidence>
<dbReference type="PROSITE" id="PS50043">
    <property type="entry name" value="HTH_LUXR_2"/>
    <property type="match status" value="1"/>
</dbReference>
<proteinExistence type="predicted"/>
<dbReference type="CDD" id="cd06170">
    <property type="entry name" value="LuxR_C_like"/>
    <property type="match status" value="1"/>
</dbReference>
<dbReference type="Pfam" id="PF00196">
    <property type="entry name" value="GerE"/>
    <property type="match status" value="1"/>
</dbReference>
<evidence type="ECO:0000313" key="8">
    <source>
        <dbReference type="Proteomes" id="UP001430065"/>
    </source>
</evidence>
<keyword evidence="8" id="KW-1185">Reference proteome</keyword>
<evidence type="ECO:0000256" key="1">
    <source>
        <dbReference type="ARBA" id="ARBA00023015"/>
    </source>
</evidence>
<gene>
    <name evidence="7" type="ORF">ISP20_09695</name>
</gene>
<dbReference type="SMART" id="SM00448">
    <property type="entry name" value="REC"/>
    <property type="match status" value="1"/>
</dbReference>
<dbReference type="PRINTS" id="PR00038">
    <property type="entry name" value="HTHLUXR"/>
</dbReference>
<evidence type="ECO:0000259" key="6">
    <source>
        <dbReference type="PROSITE" id="PS50110"/>
    </source>
</evidence>
<name>A0ABS2JQW9_9GAMM</name>
<dbReference type="SUPFAM" id="SSF52172">
    <property type="entry name" value="CheY-like"/>
    <property type="match status" value="1"/>
</dbReference>
<dbReference type="InterPro" id="IPR011006">
    <property type="entry name" value="CheY-like_superfamily"/>
</dbReference>
<dbReference type="Gene3D" id="3.40.50.2300">
    <property type="match status" value="1"/>
</dbReference>
<accession>A0ABS2JQW9</accession>
<dbReference type="Gene3D" id="1.10.10.10">
    <property type="entry name" value="Winged helix-like DNA-binding domain superfamily/Winged helix DNA-binding domain"/>
    <property type="match status" value="1"/>
</dbReference>
<dbReference type="InterPro" id="IPR016032">
    <property type="entry name" value="Sig_transdc_resp-reg_C-effctor"/>
</dbReference>
<keyword evidence="1" id="KW-0805">Transcription regulation</keyword>